<proteinExistence type="predicted"/>
<accession>A0A0C4Y5S6</accession>
<evidence type="ECO:0000256" key="1">
    <source>
        <dbReference type="SAM" id="Phobius"/>
    </source>
</evidence>
<reference evidence="2 3" key="1">
    <citation type="journal article" date="2015" name="Genome Announc.">
        <title>Complete Genome Sequence of Cupriavidus basilensis 4G11, Isolated from the Oak Ridge Field Research Center Site.</title>
        <authorList>
            <person name="Ray J."/>
            <person name="Waters R.J."/>
            <person name="Skerker J.M."/>
            <person name="Kuehl J.V."/>
            <person name="Price M.N."/>
            <person name="Huang J."/>
            <person name="Chakraborty R."/>
            <person name="Arkin A.P."/>
            <person name="Deutschbauer A."/>
        </authorList>
    </citation>
    <scope>NUCLEOTIDE SEQUENCE [LARGE SCALE GENOMIC DNA]</scope>
    <source>
        <strain evidence="2">4G11</strain>
    </source>
</reference>
<organism evidence="2 3">
    <name type="scientific">Cupriavidus basilensis</name>
    <dbReference type="NCBI Taxonomy" id="68895"/>
    <lineage>
        <taxon>Bacteria</taxon>
        <taxon>Pseudomonadati</taxon>
        <taxon>Pseudomonadota</taxon>
        <taxon>Betaproteobacteria</taxon>
        <taxon>Burkholderiales</taxon>
        <taxon>Burkholderiaceae</taxon>
        <taxon>Cupriavidus</taxon>
    </lineage>
</organism>
<keyword evidence="3" id="KW-1185">Reference proteome</keyword>
<evidence type="ECO:0000313" key="2">
    <source>
        <dbReference type="EMBL" id="AJG20752.1"/>
    </source>
</evidence>
<keyword evidence="1" id="KW-1133">Transmembrane helix</keyword>
<feature type="transmembrane region" description="Helical" evidence="1">
    <location>
        <begin position="172"/>
        <end position="190"/>
    </location>
</feature>
<dbReference type="AlphaFoldDB" id="A0A0C4Y5S6"/>
<name>A0A0C4Y5S6_9BURK</name>
<dbReference type="KEGG" id="cbw:RR42_m3384"/>
<keyword evidence="1" id="KW-0812">Transmembrane</keyword>
<protein>
    <submittedName>
        <fullName evidence="2">Uncharacterized protein</fullName>
    </submittedName>
</protein>
<dbReference type="EMBL" id="CP010536">
    <property type="protein sequence ID" value="AJG20752.1"/>
    <property type="molecule type" value="Genomic_DNA"/>
</dbReference>
<dbReference type="Proteomes" id="UP000031843">
    <property type="component" value="Chromosome main"/>
</dbReference>
<keyword evidence="1" id="KW-0472">Membrane</keyword>
<evidence type="ECO:0000313" key="3">
    <source>
        <dbReference type="Proteomes" id="UP000031843"/>
    </source>
</evidence>
<gene>
    <name evidence="2" type="ORF">RR42_m3384</name>
</gene>
<sequence length="238" mass="26604">MVIRVPWNEFAQERYNSRITAAKDVAFDGGHIVEEQATVDALHMTRMILAQDCRPQLPKGVTKVWAFAAFPSLLAYREDQALASSPGRQEILAMVLRHKFFIPGTKGKSGDELLSQAVELAGRDDFREKRARFHRWQEDIIEQQIEPEQAVEEMEGHLKQFEVIARKAKVDVYWRFAFIAIPAAIGMVTAGAGMPLVFAGASGLVSIAALVRFDRKPRIDAGDCDAAAMIHDIQQHFG</sequence>